<gene>
    <name evidence="1" type="ORF">SYNTR_1417</name>
</gene>
<keyword evidence="2" id="KW-1185">Reference proteome</keyword>
<evidence type="ECO:0000313" key="1">
    <source>
        <dbReference type="EMBL" id="QGU00011.1"/>
    </source>
</evidence>
<accession>A0A6I6DIA9</accession>
<dbReference type="Proteomes" id="UP000426444">
    <property type="component" value="Chromosome"/>
</dbReference>
<evidence type="ECO:0000313" key="2">
    <source>
        <dbReference type="Proteomes" id="UP000426444"/>
    </source>
</evidence>
<dbReference type="KEGG" id="salq:SYNTR_1417"/>
<protein>
    <submittedName>
        <fullName evidence="1">Uncharacterized protein</fullName>
    </submittedName>
</protein>
<reference evidence="2" key="1">
    <citation type="journal article" date="2019" name="Microbiology">
        <title>Complete Genome Sequence of an Uncultured Bacterium of the Candidate Phylum Bipolaricaulota.</title>
        <authorList>
            <person name="Kadnikov V.V."/>
            <person name="Mardanov A.V."/>
            <person name="Beletsky A.V."/>
            <person name="Frank Y.A."/>
            <person name="Karnachuk O.V."/>
            <person name="Ravin N.V."/>
        </authorList>
    </citation>
    <scope>NUCLEOTIDE SEQUENCE [LARGE SCALE GENOMIC DNA]</scope>
</reference>
<proteinExistence type="predicted"/>
<name>A0A6I6DIA9_9FIRM</name>
<dbReference type="EMBL" id="CP046457">
    <property type="protein sequence ID" value="QGU00011.1"/>
    <property type="molecule type" value="Genomic_DNA"/>
</dbReference>
<organism evidence="1 2">
    <name type="scientific">Candidatus Syntrophocurvum alkaliphilum</name>
    <dbReference type="NCBI Taxonomy" id="2293317"/>
    <lineage>
        <taxon>Bacteria</taxon>
        <taxon>Bacillati</taxon>
        <taxon>Bacillota</taxon>
        <taxon>Clostridia</taxon>
        <taxon>Eubacteriales</taxon>
        <taxon>Syntrophomonadaceae</taxon>
        <taxon>Candidatus Syntrophocurvum</taxon>
    </lineage>
</organism>
<sequence>MLKGKLYIIKKGIINYKKDEKDLEAKREILKEIKNIRSNLN</sequence>
<dbReference type="AlphaFoldDB" id="A0A6I6DIA9"/>
<dbReference type="RefSeq" id="WP_279285943.1">
    <property type="nucleotide sequence ID" value="NZ_CP046457.1"/>
</dbReference>